<feature type="active site" description="Proton donor/acceptor" evidence="5">
    <location>
        <position position="139"/>
    </location>
</feature>
<dbReference type="PRINTS" id="PR00146">
    <property type="entry name" value="DHPICSNTHASE"/>
</dbReference>
<reference evidence="8" key="1">
    <citation type="submission" date="2016-10" db="EMBL/GenBank/DDBJ databases">
        <authorList>
            <person name="Varghese N."/>
            <person name="Submissions S."/>
        </authorList>
    </citation>
    <scope>NUCLEOTIDE SEQUENCE [LARGE SCALE GENOMIC DNA]</scope>
    <source>
        <strain evidence="8">DSM 13327</strain>
    </source>
</reference>
<evidence type="ECO:0000313" key="7">
    <source>
        <dbReference type="EMBL" id="SFM33583.1"/>
    </source>
</evidence>
<evidence type="ECO:0000256" key="5">
    <source>
        <dbReference type="PIRSR" id="PIRSR001365-1"/>
    </source>
</evidence>
<dbReference type="PROSITE" id="PS00665">
    <property type="entry name" value="DHDPS_1"/>
    <property type="match status" value="1"/>
</dbReference>
<sequence length="297" mass="32589">MNYSKIRGVIAAMVTPLDDVTGEVSFDGLSKLLNYLVEGGVHGLFPCGSTGEGLLLSKKERMQIVEFIVREVKGKIPIIVHTGSIHLDEAIHLTCHSRDIGAQGAALIPPYYYGMDEAAMENYFGTIAASAPDFPLYIYNIPGNTKNTVSVPLMLNLSSKYSNIIGLKESSMDFMNFINFQQVLPLDYTILMGNDAQIYSSVLMGGAGAISATATVFPEKVVEIYEQLQNGNQSQALQAQDTVTKLRAIWRKYPPIAPYKIALRLKGINVGLPRLPLRTLTSNEINRLISDLESLDI</sequence>
<organism evidence="7 8">
    <name type="scientific">Pelosinus propionicus DSM 13327</name>
    <dbReference type="NCBI Taxonomy" id="1123291"/>
    <lineage>
        <taxon>Bacteria</taxon>
        <taxon>Bacillati</taxon>
        <taxon>Bacillota</taxon>
        <taxon>Negativicutes</taxon>
        <taxon>Selenomonadales</taxon>
        <taxon>Sporomusaceae</taxon>
        <taxon>Pelosinus</taxon>
    </lineage>
</organism>
<dbReference type="PROSITE" id="PS00666">
    <property type="entry name" value="DHDPS_2"/>
    <property type="match status" value="1"/>
</dbReference>
<evidence type="ECO:0000256" key="3">
    <source>
        <dbReference type="ARBA" id="ARBA00023270"/>
    </source>
</evidence>
<dbReference type="PANTHER" id="PTHR12128">
    <property type="entry name" value="DIHYDRODIPICOLINATE SYNTHASE"/>
    <property type="match status" value="1"/>
</dbReference>
<dbReference type="RefSeq" id="WP_090944180.1">
    <property type="nucleotide sequence ID" value="NZ_FOTS01000079.1"/>
</dbReference>
<dbReference type="InterPro" id="IPR020624">
    <property type="entry name" value="Schiff_base-form_aldolases_CS"/>
</dbReference>
<dbReference type="InterPro" id="IPR013785">
    <property type="entry name" value="Aldolase_TIM"/>
</dbReference>
<dbReference type="Pfam" id="PF00701">
    <property type="entry name" value="DHDPS"/>
    <property type="match status" value="1"/>
</dbReference>
<feature type="binding site" evidence="6">
    <location>
        <position position="210"/>
    </location>
    <ligand>
        <name>pyruvate</name>
        <dbReference type="ChEBI" id="CHEBI:15361"/>
    </ligand>
</feature>
<evidence type="ECO:0000313" key="8">
    <source>
        <dbReference type="Proteomes" id="UP000199520"/>
    </source>
</evidence>
<keyword evidence="3" id="KW-0704">Schiff base</keyword>
<evidence type="ECO:0000256" key="4">
    <source>
        <dbReference type="PIRNR" id="PIRNR001365"/>
    </source>
</evidence>
<evidence type="ECO:0000256" key="1">
    <source>
        <dbReference type="ARBA" id="ARBA00007592"/>
    </source>
</evidence>
<evidence type="ECO:0000256" key="2">
    <source>
        <dbReference type="ARBA" id="ARBA00023239"/>
    </source>
</evidence>
<protein>
    <submittedName>
        <fullName evidence="7">4-hydroxy-tetrahydrodipicolinate synthase</fullName>
    </submittedName>
</protein>
<dbReference type="PANTHER" id="PTHR12128:SF66">
    <property type="entry name" value="4-HYDROXY-2-OXOGLUTARATE ALDOLASE, MITOCHONDRIAL"/>
    <property type="match status" value="1"/>
</dbReference>
<dbReference type="InterPro" id="IPR002220">
    <property type="entry name" value="DapA-like"/>
</dbReference>
<dbReference type="Proteomes" id="UP000199520">
    <property type="component" value="Unassembled WGS sequence"/>
</dbReference>
<accession>A0A1I4Q1P5</accession>
<dbReference type="OrthoDB" id="9782828at2"/>
<evidence type="ECO:0000256" key="6">
    <source>
        <dbReference type="PIRSR" id="PIRSR001365-2"/>
    </source>
</evidence>
<dbReference type="GO" id="GO:0044281">
    <property type="term" value="P:small molecule metabolic process"/>
    <property type="evidence" value="ECO:0007669"/>
    <property type="project" value="UniProtKB-ARBA"/>
</dbReference>
<dbReference type="SMART" id="SM01130">
    <property type="entry name" value="DHDPS"/>
    <property type="match status" value="1"/>
</dbReference>
<keyword evidence="2 4" id="KW-0456">Lyase</keyword>
<dbReference type="InterPro" id="IPR020625">
    <property type="entry name" value="Schiff_base-form_aldolases_AS"/>
</dbReference>
<proteinExistence type="inferred from homology"/>
<dbReference type="Gene3D" id="3.20.20.70">
    <property type="entry name" value="Aldolase class I"/>
    <property type="match status" value="1"/>
</dbReference>
<dbReference type="AlphaFoldDB" id="A0A1I4Q1P5"/>
<dbReference type="PIRSF" id="PIRSF001365">
    <property type="entry name" value="DHDPS"/>
    <property type="match status" value="1"/>
</dbReference>
<gene>
    <name evidence="7" type="ORF">SAMN04490355_107916</name>
</gene>
<comment type="similarity">
    <text evidence="1 4">Belongs to the DapA family.</text>
</comment>
<dbReference type="SUPFAM" id="SSF51569">
    <property type="entry name" value="Aldolase"/>
    <property type="match status" value="1"/>
</dbReference>
<dbReference type="EMBL" id="FOTS01000079">
    <property type="protein sequence ID" value="SFM33583.1"/>
    <property type="molecule type" value="Genomic_DNA"/>
</dbReference>
<dbReference type="CDD" id="cd00408">
    <property type="entry name" value="DHDPS-like"/>
    <property type="match status" value="1"/>
</dbReference>
<dbReference type="STRING" id="1123291.SAMN04490355_107916"/>
<feature type="binding site" evidence="6">
    <location>
        <position position="50"/>
    </location>
    <ligand>
        <name>pyruvate</name>
        <dbReference type="ChEBI" id="CHEBI:15361"/>
    </ligand>
</feature>
<keyword evidence="8" id="KW-1185">Reference proteome</keyword>
<dbReference type="GO" id="GO:0008840">
    <property type="term" value="F:4-hydroxy-tetrahydrodipicolinate synthase activity"/>
    <property type="evidence" value="ECO:0007669"/>
    <property type="project" value="TreeGrafter"/>
</dbReference>
<feature type="active site" description="Schiff-base intermediate with substrate" evidence="5">
    <location>
        <position position="168"/>
    </location>
</feature>
<name>A0A1I4Q1P5_9FIRM</name>